<dbReference type="Proteomes" id="UP000324897">
    <property type="component" value="Chromosome 2"/>
</dbReference>
<gene>
    <name evidence="3" type="ORF">EJB05_27151</name>
</gene>
<feature type="non-terminal residue" evidence="3">
    <location>
        <position position="1"/>
    </location>
</feature>
<dbReference type="Gene3D" id="3.40.50.1820">
    <property type="entry name" value="alpha/beta hydrolase"/>
    <property type="match status" value="1"/>
</dbReference>
<dbReference type="PANTHER" id="PTHR43689">
    <property type="entry name" value="HYDROLASE"/>
    <property type="match status" value="1"/>
</dbReference>
<accession>A0A5J9UMY0</accession>
<reference evidence="3 4" key="1">
    <citation type="journal article" date="2019" name="Sci. Rep.">
        <title>A high-quality genome of Eragrostis curvula grass provides insights into Poaceae evolution and supports new strategies to enhance forage quality.</title>
        <authorList>
            <person name="Carballo J."/>
            <person name="Santos B.A.C.M."/>
            <person name="Zappacosta D."/>
            <person name="Garbus I."/>
            <person name="Selva J.P."/>
            <person name="Gallo C.A."/>
            <person name="Diaz A."/>
            <person name="Albertini E."/>
            <person name="Caccamo M."/>
            <person name="Echenique V."/>
        </authorList>
    </citation>
    <scope>NUCLEOTIDE SEQUENCE [LARGE SCALE GENOMIC DNA]</scope>
    <source>
        <strain evidence="4">cv. Victoria</strain>
        <tissue evidence="3">Leaf</tissue>
    </source>
</reference>
<dbReference type="AlphaFoldDB" id="A0A5J9UMY0"/>
<protein>
    <recommendedName>
        <fullName evidence="2">AB hydrolase-1 domain-containing protein</fullName>
    </recommendedName>
</protein>
<proteinExistence type="predicted"/>
<name>A0A5J9UMY0_9POAL</name>
<dbReference type="PANTHER" id="PTHR43689:SF8">
    <property type="entry name" value="ALPHA_BETA-HYDROLASES SUPERFAMILY PROTEIN"/>
    <property type="match status" value="1"/>
</dbReference>
<evidence type="ECO:0000313" key="3">
    <source>
        <dbReference type="EMBL" id="TVU24698.1"/>
    </source>
</evidence>
<keyword evidence="4" id="KW-1185">Reference proteome</keyword>
<dbReference type="InterPro" id="IPR000073">
    <property type="entry name" value="AB_hydrolase_1"/>
</dbReference>
<dbReference type="SUPFAM" id="SSF53474">
    <property type="entry name" value="alpha/beta-Hydrolases"/>
    <property type="match status" value="1"/>
</dbReference>
<keyword evidence="1" id="KW-0812">Transmembrane</keyword>
<evidence type="ECO:0000313" key="4">
    <source>
        <dbReference type="Proteomes" id="UP000324897"/>
    </source>
</evidence>
<evidence type="ECO:0000256" key="1">
    <source>
        <dbReference type="SAM" id="Phobius"/>
    </source>
</evidence>
<evidence type="ECO:0000259" key="2">
    <source>
        <dbReference type="Pfam" id="PF00561"/>
    </source>
</evidence>
<dbReference type="OrthoDB" id="6431331at2759"/>
<dbReference type="EMBL" id="RWGY01000013">
    <property type="protein sequence ID" value="TVU24698.1"/>
    <property type="molecule type" value="Genomic_DNA"/>
</dbReference>
<sequence>MDWAEDHPIAAADEGAPPGFLSRVSALNFRLCLAAAVFLLAILLPSTSFRAPRHRPITVSGVMKLDPDLSVSTVSSRPRDASPTGRVLILPGLAAGAFSFRDVYRSLASRGLLAVAIDLPGQGLSPKPTASFFRVLVRLLRTGGDSRAPPSPYAPAQAAAAVARAVDALGVAPVHLVLHDSALAAGAAFASANPWAVRSVTLLDAAATPQPAFPAAVFGVPVAGRLVLWAPPLFRLLLRLCCVRGTGLSMAAHEHRALMMWKQTEWVVEAWKAMNRSFELGEWRRSSEEVRELPMMVLWSGTWSDWWIKEGHKVAAALPDAKFLYHSGSRWPQVDAAVEISELITEFVTSFEEATGDYIQQPVTSKKHYSQLETNTRSVSINPGEIFYGTLK</sequence>
<dbReference type="InterPro" id="IPR029058">
    <property type="entry name" value="AB_hydrolase_fold"/>
</dbReference>
<organism evidence="3 4">
    <name type="scientific">Eragrostis curvula</name>
    <name type="common">weeping love grass</name>
    <dbReference type="NCBI Taxonomy" id="38414"/>
    <lineage>
        <taxon>Eukaryota</taxon>
        <taxon>Viridiplantae</taxon>
        <taxon>Streptophyta</taxon>
        <taxon>Embryophyta</taxon>
        <taxon>Tracheophyta</taxon>
        <taxon>Spermatophyta</taxon>
        <taxon>Magnoliopsida</taxon>
        <taxon>Liliopsida</taxon>
        <taxon>Poales</taxon>
        <taxon>Poaceae</taxon>
        <taxon>PACMAD clade</taxon>
        <taxon>Chloridoideae</taxon>
        <taxon>Eragrostideae</taxon>
        <taxon>Eragrostidinae</taxon>
        <taxon>Eragrostis</taxon>
    </lineage>
</organism>
<feature type="transmembrane region" description="Helical" evidence="1">
    <location>
        <begin position="27"/>
        <end position="45"/>
    </location>
</feature>
<comment type="caution">
    <text evidence="3">The sequence shown here is derived from an EMBL/GenBank/DDBJ whole genome shotgun (WGS) entry which is preliminary data.</text>
</comment>
<feature type="domain" description="AB hydrolase-1" evidence="2">
    <location>
        <begin position="86"/>
        <end position="216"/>
    </location>
</feature>
<keyword evidence="1" id="KW-0472">Membrane</keyword>
<dbReference type="Gramene" id="TVU24698">
    <property type="protein sequence ID" value="TVU24698"/>
    <property type="gene ID" value="EJB05_27151"/>
</dbReference>
<dbReference type="Pfam" id="PF00561">
    <property type="entry name" value="Abhydrolase_1"/>
    <property type="match status" value="1"/>
</dbReference>
<keyword evidence="1" id="KW-1133">Transmembrane helix</keyword>